<dbReference type="OrthoDB" id="3778131at2759"/>
<evidence type="ECO:0000259" key="4">
    <source>
        <dbReference type="PROSITE" id="PS01031"/>
    </source>
</evidence>
<sequence>TRRSSHHHEPAFSPDFDLRETPEAYFLEGEFPGISGRNALKLQWIDGCTLRVQGTIRKTDLKEEWGSWLNERRDGMYVRNFSFPAPVNTDAIQARLSRGLLRIMVPKTDR</sequence>
<evidence type="ECO:0000256" key="2">
    <source>
        <dbReference type="PROSITE-ProRule" id="PRU00285"/>
    </source>
</evidence>
<dbReference type="InterPro" id="IPR002068">
    <property type="entry name" value="A-crystallin/Hsp20_dom"/>
</dbReference>
<dbReference type="PROSITE" id="PS01031">
    <property type="entry name" value="SHSP"/>
    <property type="match status" value="1"/>
</dbReference>
<gene>
    <name evidence="5" type="ORF">BDW02DRAFT_462649</name>
</gene>
<feature type="domain" description="SHSP" evidence="4">
    <location>
        <begin position="7"/>
        <end position="110"/>
    </location>
</feature>
<feature type="non-terminal residue" evidence="5">
    <location>
        <position position="1"/>
    </location>
</feature>
<name>A0A6A5KSS3_9PLEO</name>
<comment type="similarity">
    <text evidence="2 3">Belongs to the small heat shock protein (HSP20) family.</text>
</comment>
<organism evidence="5 6">
    <name type="scientific">Decorospora gaudefroyi</name>
    <dbReference type="NCBI Taxonomy" id="184978"/>
    <lineage>
        <taxon>Eukaryota</taxon>
        <taxon>Fungi</taxon>
        <taxon>Dikarya</taxon>
        <taxon>Ascomycota</taxon>
        <taxon>Pezizomycotina</taxon>
        <taxon>Dothideomycetes</taxon>
        <taxon>Pleosporomycetidae</taxon>
        <taxon>Pleosporales</taxon>
        <taxon>Pleosporineae</taxon>
        <taxon>Pleosporaceae</taxon>
        <taxon>Decorospora</taxon>
    </lineage>
</organism>
<dbReference type="InterPro" id="IPR031107">
    <property type="entry name" value="Small_HSP"/>
</dbReference>
<evidence type="ECO:0000256" key="1">
    <source>
        <dbReference type="ARBA" id="ARBA00023016"/>
    </source>
</evidence>
<dbReference type="Pfam" id="PF00011">
    <property type="entry name" value="HSP20"/>
    <property type="match status" value="1"/>
</dbReference>
<dbReference type="PANTHER" id="PTHR11527">
    <property type="entry name" value="HEAT-SHOCK PROTEIN 20 FAMILY MEMBER"/>
    <property type="match status" value="1"/>
</dbReference>
<reference evidence="5" key="1">
    <citation type="submission" date="2020-01" db="EMBL/GenBank/DDBJ databases">
        <authorList>
            <consortium name="DOE Joint Genome Institute"/>
            <person name="Haridas S."/>
            <person name="Albert R."/>
            <person name="Binder M."/>
            <person name="Bloem J."/>
            <person name="Labutti K."/>
            <person name="Salamov A."/>
            <person name="Andreopoulos B."/>
            <person name="Baker S.E."/>
            <person name="Barry K."/>
            <person name="Bills G."/>
            <person name="Bluhm B.H."/>
            <person name="Cannon C."/>
            <person name="Castanera R."/>
            <person name="Culley D.E."/>
            <person name="Daum C."/>
            <person name="Ezra D."/>
            <person name="Gonzalez J.B."/>
            <person name="Henrissat B."/>
            <person name="Kuo A."/>
            <person name="Liang C."/>
            <person name="Lipzen A."/>
            <person name="Lutzoni F."/>
            <person name="Magnuson J."/>
            <person name="Mondo S."/>
            <person name="Nolan M."/>
            <person name="Ohm R."/>
            <person name="Pangilinan J."/>
            <person name="Park H.-J."/>
            <person name="Ramirez L."/>
            <person name="Alfaro M."/>
            <person name="Sun H."/>
            <person name="Tritt A."/>
            <person name="Yoshinaga Y."/>
            <person name="Zwiers L.-H."/>
            <person name="Turgeon B.G."/>
            <person name="Goodwin S.B."/>
            <person name="Spatafora J.W."/>
            <person name="Crous P.W."/>
            <person name="Grigoriev I.V."/>
        </authorList>
    </citation>
    <scope>NUCLEOTIDE SEQUENCE</scope>
    <source>
        <strain evidence="5">P77</strain>
    </source>
</reference>
<dbReference type="AlphaFoldDB" id="A0A6A5KSS3"/>
<dbReference type="InterPro" id="IPR008978">
    <property type="entry name" value="HSP20-like_chaperone"/>
</dbReference>
<proteinExistence type="inferred from homology"/>
<protein>
    <submittedName>
        <fullName evidence="5">HSP20-like chaperone</fullName>
    </submittedName>
</protein>
<dbReference type="CDD" id="cd06464">
    <property type="entry name" value="ACD_sHsps-like"/>
    <property type="match status" value="1"/>
</dbReference>
<dbReference type="Proteomes" id="UP000800040">
    <property type="component" value="Unassembled WGS sequence"/>
</dbReference>
<dbReference type="Gene3D" id="2.60.40.790">
    <property type="match status" value="1"/>
</dbReference>
<evidence type="ECO:0000313" key="5">
    <source>
        <dbReference type="EMBL" id="KAF1839282.1"/>
    </source>
</evidence>
<keyword evidence="6" id="KW-1185">Reference proteome</keyword>
<accession>A0A6A5KSS3</accession>
<dbReference type="SUPFAM" id="SSF49764">
    <property type="entry name" value="HSP20-like chaperones"/>
    <property type="match status" value="1"/>
</dbReference>
<keyword evidence="1" id="KW-0346">Stress response</keyword>
<evidence type="ECO:0000256" key="3">
    <source>
        <dbReference type="RuleBase" id="RU003616"/>
    </source>
</evidence>
<dbReference type="EMBL" id="ML975246">
    <property type="protein sequence ID" value="KAF1839282.1"/>
    <property type="molecule type" value="Genomic_DNA"/>
</dbReference>
<feature type="non-terminal residue" evidence="5">
    <location>
        <position position="110"/>
    </location>
</feature>
<evidence type="ECO:0000313" key="6">
    <source>
        <dbReference type="Proteomes" id="UP000800040"/>
    </source>
</evidence>